<name>A0A5D9D8F6_HALER</name>
<dbReference type="GO" id="GO:0019867">
    <property type="term" value="C:outer membrane"/>
    <property type="evidence" value="ECO:0007669"/>
    <property type="project" value="InterPro"/>
</dbReference>
<evidence type="ECO:0000313" key="4">
    <source>
        <dbReference type="EMBL" id="TZG40096.1"/>
    </source>
</evidence>
<evidence type="ECO:0000256" key="2">
    <source>
        <dbReference type="ARBA" id="ARBA00023136"/>
    </source>
</evidence>
<dbReference type="EMBL" id="VTPU01000006">
    <property type="protein sequence ID" value="TZG40096.1"/>
    <property type="molecule type" value="Genomic_DNA"/>
</dbReference>
<accession>A0A5D9D8F6</accession>
<evidence type="ECO:0000256" key="1">
    <source>
        <dbReference type="ARBA" id="ARBA00022729"/>
    </source>
</evidence>
<dbReference type="OrthoDB" id="1149075at2"/>
<comment type="caution">
    <text evidence="4">The sequence shown here is derived from an EMBL/GenBank/DDBJ whole genome shotgun (WGS) entry which is preliminary data.</text>
</comment>
<keyword evidence="5" id="KW-1185">Reference proteome</keyword>
<proteinExistence type="predicted"/>
<organism evidence="4 5">
    <name type="scientific">Halomonas eurihalina</name>
    <dbReference type="NCBI Taxonomy" id="42566"/>
    <lineage>
        <taxon>Bacteria</taxon>
        <taxon>Pseudomonadati</taxon>
        <taxon>Pseudomonadota</taxon>
        <taxon>Gammaproteobacteria</taxon>
        <taxon>Oceanospirillales</taxon>
        <taxon>Halomonadaceae</taxon>
        <taxon>Halomonas</taxon>
    </lineage>
</organism>
<dbReference type="Pfam" id="PF04355">
    <property type="entry name" value="BamE"/>
    <property type="match status" value="1"/>
</dbReference>
<dbReference type="Proteomes" id="UP000324260">
    <property type="component" value="Unassembled WGS sequence"/>
</dbReference>
<reference evidence="4 5" key="1">
    <citation type="submission" date="2019-08" db="EMBL/GenBank/DDBJ databases">
        <title>Draft Genome Sequence of Halomonas eurihalina Isolated from Preserved Hide-surface.</title>
        <authorList>
            <person name="Hussain S.A."/>
            <person name="Xu A."/>
            <person name="Sarker M."/>
            <person name="Sommers C."/>
        </authorList>
    </citation>
    <scope>NUCLEOTIDE SEQUENCE [LARGE SCALE GENOMIC DNA]</scope>
    <source>
        <strain evidence="4 5">MS1</strain>
    </source>
</reference>
<evidence type="ECO:0000259" key="3">
    <source>
        <dbReference type="Pfam" id="PF04355"/>
    </source>
</evidence>
<feature type="domain" description="Outer membrane protein assembly factor BamE" evidence="3">
    <location>
        <begin position="51"/>
        <end position="117"/>
    </location>
</feature>
<dbReference type="Gene3D" id="3.30.1450.10">
    <property type="match status" value="1"/>
</dbReference>
<dbReference type="AlphaFoldDB" id="A0A5D9D8F6"/>
<gene>
    <name evidence="4" type="ORF">FZZ93_07560</name>
</gene>
<dbReference type="InterPro" id="IPR007450">
    <property type="entry name" value="BamE_dom"/>
</dbReference>
<dbReference type="PROSITE" id="PS51257">
    <property type="entry name" value="PROKAR_LIPOPROTEIN"/>
    <property type="match status" value="1"/>
</dbReference>
<keyword evidence="1" id="KW-0732">Signal</keyword>
<dbReference type="InterPro" id="IPR037873">
    <property type="entry name" value="BamE-like"/>
</dbReference>
<protein>
    <submittedName>
        <fullName evidence="4">Outer membrane protein assembly factor BamE</fullName>
    </submittedName>
</protein>
<sequence>MKNDDGCGVIRKVSLSAVLAMALMSGGCSVTGGEDGFPDPDDAYMREGTLESSQAIKTLQPGMTKDQVRDLLGNPHFSEGLFNVRTWNYLFDLGADGEHEPMMCQFQLAFDEKMRVAETRWRTARCAIRFSSIQVEPIEGSSMVHYYRLPIEGMFSTDGSLTDKGQHLLGDFVDILQHELHDPVLSIGSYPEPGQYRAQRQAVQRFLETRGGNTIEDVSLTSAAVSLCQGQDSAKSCRSTQQIVIEIREP</sequence>
<evidence type="ECO:0000313" key="5">
    <source>
        <dbReference type="Proteomes" id="UP000324260"/>
    </source>
</evidence>
<keyword evidence="2" id="KW-0472">Membrane</keyword>
<dbReference type="RefSeq" id="WP_149321716.1">
    <property type="nucleotide sequence ID" value="NZ_JARWAH010000007.1"/>
</dbReference>